<dbReference type="PROSITE" id="PS50111">
    <property type="entry name" value="CHEMOTAXIS_TRANSDUC_2"/>
    <property type="match status" value="1"/>
</dbReference>
<dbReference type="PANTHER" id="PTHR32089">
    <property type="entry name" value="METHYL-ACCEPTING CHEMOTAXIS PROTEIN MCPB"/>
    <property type="match status" value="1"/>
</dbReference>
<dbReference type="GO" id="GO:0016020">
    <property type="term" value="C:membrane"/>
    <property type="evidence" value="ECO:0007669"/>
    <property type="project" value="InterPro"/>
</dbReference>
<evidence type="ECO:0000313" key="5">
    <source>
        <dbReference type="EMBL" id="MRX72216.1"/>
    </source>
</evidence>
<evidence type="ECO:0000256" key="2">
    <source>
        <dbReference type="PROSITE-ProRule" id="PRU00284"/>
    </source>
</evidence>
<keyword evidence="3" id="KW-1133">Transmembrane helix</keyword>
<comment type="caution">
    <text evidence="5">The sequence shown here is derived from an EMBL/GenBank/DDBJ whole genome shotgun (WGS) entry which is preliminary data.</text>
</comment>
<keyword evidence="3" id="KW-0812">Transmembrane</keyword>
<gene>
    <name evidence="5" type="ORF">GJU40_08635</name>
</gene>
<feature type="domain" description="Methyl-accepting transducer" evidence="4">
    <location>
        <begin position="138"/>
        <end position="374"/>
    </location>
</feature>
<feature type="transmembrane region" description="Helical" evidence="3">
    <location>
        <begin position="47"/>
        <end position="67"/>
    </location>
</feature>
<dbReference type="Gene3D" id="1.10.287.950">
    <property type="entry name" value="Methyl-accepting chemotaxis protein"/>
    <property type="match status" value="1"/>
</dbReference>
<dbReference type="CDD" id="cd11386">
    <property type="entry name" value="MCP_signal"/>
    <property type="match status" value="1"/>
</dbReference>
<evidence type="ECO:0000313" key="6">
    <source>
        <dbReference type="Proteomes" id="UP000448867"/>
    </source>
</evidence>
<name>A0A7X2LYD0_9BACI</name>
<dbReference type="SMART" id="SM00283">
    <property type="entry name" value="MA"/>
    <property type="match status" value="1"/>
</dbReference>
<dbReference type="PANTHER" id="PTHR32089:SF112">
    <property type="entry name" value="LYSOZYME-LIKE PROTEIN-RELATED"/>
    <property type="match status" value="1"/>
</dbReference>
<evidence type="ECO:0000259" key="4">
    <source>
        <dbReference type="PROSITE" id="PS50111"/>
    </source>
</evidence>
<dbReference type="InterPro" id="IPR004089">
    <property type="entry name" value="MCPsignal_dom"/>
</dbReference>
<keyword evidence="1 2" id="KW-0807">Transducer</keyword>
<dbReference type="OrthoDB" id="369835at2"/>
<dbReference type="RefSeq" id="WP_154307355.1">
    <property type="nucleotide sequence ID" value="NZ_WKKI01000012.1"/>
</dbReference>
<dbReference type="EMBL" id="WKKI01000012">
    <property type="protein sequence ID" value="MRX72216.1"/>
    <property type="molecule type" value="Genomic_DNA"/>
</dbReference>
<dbReference type="SUPFAM" id="SSF58104">
    <property type="entry name" value="Methyl-accepting chemotaxis protein (MCP) signaling domain"/>
    <property type="match status" value="1"/>
</dbReference>
<dbReference type="AlphaFoldDB" id="A0A7X2LYD0"/>
<proteinExistence type="predicted"/>
<reference evidence="5 6" key="1">
    <citation type="submission" date="2019-11" db="EMBL/GenBank/DDBJ databases">
        <title>Bacillus lacus genome.</title>
        <authorList>
            <person name="Allen C.J."/>
            <person name="Newman J.D."/>
        </authorList>
    </citation>
    <scope>NUCLEOTIDE SEQUENCE [LARGE SCALE GENOMIC DNA]</scope>
    <source>
        <strain evidence="5 6">KCTC 33946</strain>
    </source>
</reference>
<evidence type="ECO:0000256" key="1">
    <source>
        <dbReference type="ARBA" id="ARBA00023224"/>
    </source>
</evidence>
<evidence type="ECO:0000256" key="3">
    <source>
        <dbReference type="SAM" id="Phobius"/>
    </source>
</evidence>
<protein>
    <recommendedName>
        <fullName evidence="4">Methyl-accepting transducer domain-containing protein</fullName>
    </recommendedName>
</protein>
<keyword evidence="3" id="KW-0472">Membrane</keyword>
<keyword evidence="6" id="KW-1185">Reference proteome</keyword>
<organism evidence="5 6">
    <name type="scientific">Metabacillus lacus</name>
    <dbReference type="NCBI Taxonomy" id="1983721"/>
    <lineage>
        <taxon>Bacteria</taxon>
        <taxon>Bacillati</taxon>
        <taxon>Bacillota</taxon>
        <taxon>Bacilli</taxon>
        <taxon>Bacillales</taxon>
        <taxon>Bacillaceae</taxon>
        <taxon>Metabacillus</taxon>
    </lineage>
</organism>
<dbReference type="GO" id="GO:0007165">
    <property type="term" value="P:signal transduction"/>
    <property type="evidence" value="ECO:0007669"/>
    <property type="project" value="UniProtKB-KW"/>
</dbReference>
<sequence length="424" mass="45786">MNENMTSVGKKLLVYTLQVSVQGLITSLIVAVIYSSVSQEPLLSMKTLLLIGVIEIGFIASGFINFARFAKPFQEIERFVGQIAGGVLNDKVSYKKLGPLMTIAAPLEKMQHSLVAMMGEIQAQSLSVTNHSGTLGHQAASSQEDFTEISHGITEIQEAVYAQAASLQEASTVMTEMAAGVQRIAESAASVGETTHLSNSKIMESQEDISTAADQMKEISTSFHDLKSVMTEFIQMNKNVENIVGVIRSISEQTNLLSLNASIEAARAGEHGKGFAVVAQEVGKLANETNASTEEIAQLIKQVHEKAAQSLQAMNETNDQVNKGITTVETVQHQFQDILSSSEEINKRVQDITGVSQEIAAGTEEVSASILDMNGQSSSSVEELSKFMGKVEGQTQSVEEVAVLSNDLKNISEKLNQLIRKFEI</sequence>
<accession>A0A7X2LYD0</accession>
<feature type="transmembrane region" description="Helical" evidence="3">
    <location>
        <begin position="12"/>
        <end position="35"/>
    </location>
</feature>
<dbReference type="Proteomes" id="UP000448867">
    <property type="component" value="Unassembled WGS sequence"/>
</dbReference>
<dbReference type="Pfam" id="PF00015">
    <property type="entry name" value="MCPsignal"/>
    <property type="match status" value="1"/>
</dbReference>